<proteinExistence type="predicted"/>
<gene>
    <name evidence="1" type="ORF">FWILDA_LOCUS14642</name>
</gene>
<dbReference type="AlphaFoldDB" id="A0A9W4T3K5"/>
<organism evidence="1 2">
    <name type="scientific">Funneliformis geosporum</name>
    <dbReference type="NCBI Taxonomy" id="1117311"/>
    <lineage>
        <taxon>Eukaryota</taxon>
        <taxon>Fungi</taxon>
        <taxon>Fungi incertae sedis</taxon>
        <taxon>Mucoromycota</taxon>
        <taxon>Glomeromycotina</taxon>
        <taxon>Glomeromycetes</taxon>
        <taxon>Glomerales</taxon>
        <taxon>Glomeraceae</taxon>
        <taxon>Funneliformis</taxon>
    </lineage>
</organism>
<dbReference type="Proteomes" id="UP001153678">
    <property type="component" value="Unassembled WGS sequence"/>
</dbReference>
<dbReference type="EMBL" id="CAMKVN010006675">
    <property type="protein sequence ID" value="CAI2190570.1"/>
    <property type="molecule type" value="Genomic_DNA"/>
</dbReference>
<name>A0A9W4T3K5_9GLOM</name>
<protein>
    <submittedName>
        <fullName evidence="1">12024_t:CDS:1</fullName>
    </submittedName>
</protein>
<keyword evidence="2" id="KW-1185">Reference proteome</keyword>
<sequence length="46" mass="5288">MDNESLYKDLPPSVEELLLNDNYSSNFENIISEDSIINQDILEPES</sequence>
<evidence type="ECO:0000313" key="2">
    <source>
        <dbReference type="Proteomes" id="UP001153678"/>
    </source>
</evidence>
<reference evidence="1" key="1">
    <citation type="submission" date="2022-08" db="EMBL/GenBank/DDBJ databases">
        <authorList>
            <person name="Kallberg Y."/>
            <person name="Tangrot J."/>
            <person name="Rosling A."/>
        </authorList>
    </citation>
    <scope>NUCLEOTIDE SEQUENCE</scope>
    <source>
        <strain evidence="1">Wild A</strain>
    </source>
</reference>
<accession>A0A9W4T3K5</accession>
<evidence type="ECO:0000313" key="1">
    <source>
        <dbReference type="EMBL" id="CAI2190570.1"/>
    </source>
</evidence>
<feature type="non-terminal residue" evidence="1">
    <location>
        <position position="46"/>
    </location>
</feature>
<comment type="caution">
    <text evidence="1">The sequence shown here is derived from an EMBL/GenBank/DDBJ whole genome shotgun (WGS) entry which is preliminary data.</text>
</comment>